<keyword evidence="2" id="KW-0479">Metal-binding</keyword>
<dbReference type="InterPro" id="IPR034505">
    <property type="entry name" value="Coproporphyrinogen-III_oxidase"/>
</dbReference>
<evidence type="ECO:0000256" key="1">
    <source>
        <dbReference type="ARBA" id="ARBA00006100"/>
    </source>
</evidence>
<dbReference type="InterPro" id="IPR006638">
    <property type="entry name" value="Elp3/MiaA/NifB-like_rSAM"/>
</dbReference>
<comment type="caution">
    <text evidence="5">The sequence shown here is derived from an EMBL/GenBank/DDBJ whole genome shotgun (WGS) entry which is preliminary data.</text>
</comment>
<gene>
    <name evidence="5" type="primary">hemW</name>
    <name evidence="5" type="ORF">HOP52_02740</name>
</gene>
<dbReference type="SMART" id="SM00729">
    <property type="entry name" value="Elp3"/>
    <property type="match status" value="1"/>
</dbReference>
<feature type="compositionally biased region" description="Basic and acidic residues" evidence="3">
    <location>
        <begin position="1"/>
        <end position="11"/>
    </location>
</feature>
<dbReference type="InterPro" id="IPR058240">
    <property type="entry name" value="rSAM_sf"/>
</dbReference>
<dbReference type="NCBIfam" id="TIGR00539">
    <property type="entry name" value="hemN_rel"/>
    <property type="match status" value="1"/>
</dbReference>
<organism evidence="5 6">
    <name type="scientific">Billgrantia campisalis</name>
    <dbReference type="NCBI Taxonomy" id="74661"/>
    <lineage>
        <taxon>Bacteria</taxon>
        <taxon>Pseudomonadati</taxon>
        <taxon>Pseudomonadota</taxon>
        <taxon>Gammaproteobacteria</taxon>
        <taxon>Oceanospirillales</taxon>
        <taxon>Halomonadaceae</taxon>
        <taxon>Billgrantia</taxon>
    </lineage>
</organism>
<feature type="domain" description="Radical SAM core" evidence="4">
    <location>
        <begin position="47"/>
        <end position="282"/>
    </location>
</feature>
<evidence type="ECO:0000259" key="4">
    <source>
        <dbReference type="PROSITE" id="PS51918"/>
    </source>
</evidence>
<keyword evidence="2" id="KW-0349">Heme</keyword>
<dbReference type="PROSITE" id="PS51918">
    <property type="entry name" value="RADICAL_SAM"/>
    <property type="match status" value="1"/>
</dbReference>
<dbReference type="EMBL" id="JABFUC010000002">
    <property type="protein sequence ID" value="MCG6656692.1"/>
    <property type="molecule type" value="Genomic_DNA"/>
</dbReference>
<comment type="function">
    <text evidence="2">Probably acts as a heme chaperone, transferring heme to an unknown acceptor. Binds one molecule of heme per monomer, possibly covalently. Binds 1 [4Fe-4S] cluster. The cluster is coordinated with 3 cysteines and an exchangeable S-adenosyl-L-methionine.</text>
</comment>
<dbReference type="Pfam" id="PF04055">
    <property type="entry name" value="Radical_SAM"/>
    <property type="match status" value="1"/>
</dbReference>
<keyword evidence="2" id="KW-0949">S-adenosyl-L-methionine</keyword>
<dbReference type="SFLD" id="SFLDF00288">
    <property type="entry name" value="HemN-like__clustered_with_nucl"/>
    <property type="match status" value="1"/>
</dbReference>
<keyword evidence="2" id="KW-0408">Iron</keyword>
<evidence type="ECO:0000313" key="5">
    <source>
        <dbReference type="EMBL" id="MCG6656692.1"/>
    </source>
</evidence>
<keyword evidence="2" id="KW-0963">Cytoplasm</keyword>
<dbReference type="SFLD" id="SFLDG01065">
    <property type="entry name" value="anaerobic_coproporphyrinogen-I"/>
    <property type="match status" value="1"/>
</dbReference>
<dbReference type="Gene3D" id="3.30.750.200">
    <property type="match status" value="1"/>
</dbReference>
<evidence type="ECO:0000256" key="3">
    <source>
        <dbReference type="SAM" id="MobiDB-lite"/>
    </source>
</evidence>
<dbReference type="InterPro" id="IPR004559">
    <property type="entry name" value="HemW-like"/>
</dbReference>
<sequence length="443" mass="48750">MATRPGHERGRTAGRYQESPEPPRAGASGPGQRPARDGVGVIPAGRDSGLPPLALYVHVPWCVRKCPYCDFNSHGVGRGADLPEREYLAALIEDLDADLPLAAGRELVSVFIGGGTPSLMSAAFYAALFEALARRLPLASDIEITLEANPGTLERGRFAGYRRAGINRLSLGVQSFQDAQLQALGRIHSGDDARSAVDEARRAGFDNLNLDLMHGLPGQTPTLALADLEQALSLAPEHLSWYQLTLEPNTEFYSRPPRLPQEEVLWDIQDLGHARLEEAGLRRYEISAYARRGHRSRHNLNYWRFGDYLGIGAGAHGKLSRSSESGSEPLHIERRWKARQPTSYLQRRRDPRGFVAGRVMVEEAELPLEFAMNALRLVEGVPLSDWHAHTGRPEAALLGCLTQARKKGLLMEDAQRLQASPQGLLFLNELLNLIAANRAGTNH</sequence>
<keyword evidence="6" id="KW-1185">Reference proteome</keyword>
<feature type="region of interest" description="Disordered" evidence="3">
    <location>
        <begin position="1"/>
        <end position="43"/>
    </location>
</feature>
<protein>
    <recommendedName>
        <fullName evidence="2">Heme chaperone HemW</fullName>
    </recommendedName>
</protein>
<evidence type="ECO:0000256" key="2">
    <source>
        <dbReference type="RuleBase" id="RU364116"/>
    </source>
</evidence>
<dbReference type="SFLD" id="SFLDG01082">
    <property type="entry name" value="B12-binding_domain_containing"/>
    <property type="match status" value="1"/>
</dbReference>
<comment type="similarity">
    <text evidence="1">Belongs to the anaerobic coproporphyrinogen-III oxidase family. HemW subfamily.</text>
</comment>
<dbReference type="CDD" id="cd01335">
    <property type="entry name" value="Radical_SAM"/>
    <property type="match status" value="1"/>
</dbReference>
<keyword evidence="2" id="KW-0004">4Fe-4S</keyword>
<comment type="subcellular location">
    <subcellularLocation>
        <location evidence="2">Cytoplasm</location>
    </subcellularLocation>
</comment>
<proteinExistence type="inferred from homology"/>
<reference evidence="5 6" key="1">
    <citation type="submission" date="2020-05" db="EMBL/GenBank/DDBJ databases">
        <title>Comparative genomic analysis of denitrifying bacteria from Halomonas genus.</title>
        <authorList>
            <person name="Wang L."/>
            <person name="Shao Z."/>
        </authorList>
    </citation>
    <scope>NUCLEOTIDE SEQUENCE [LARGE SCALE GENOMIC DNA]</scope>
    <source>
        <strain evidence="5 6">A4</strain>
    </source>
</reference>
<name>A0ABS9P611_9GAMM</name>
<dbReference type="Proteomes" id="UP000814385">
    <property type="component" value="Unassembled WGS sequence"/>
</dbReference>
<dbReference type="Pfam" id="PF06969">
    <property type="entry name" value="HemN_C"/>
    <property type="match status" value="1"/>
</dbReference>
<dbReference type="SUPFAM" id="SSF102114">
    <property type="entry name" value="Radical SAM enzymes"/>
    <property type="match status" value="1"/>
</dbReference>
<dbReference type="InterPro" id="IPR010723">
    <property type="entry name" value="HemN_C"/>
</dbReference>
<keyword evidence="2" id="KW-0143">Chaperone</keyword>
<dbReference type="SFLD" id="SFLDF00562">
    <property type="entry name" value="HemN-like__clustered_with_heat"/>
    <property type="match status" value="1"/>
</dbReference>
<dbReference type="PANTHER" id="PTHR13932:SF5">
    <property type="entry name" value="RADICAL S-ADENOSYL METHIONINE DOMAIN-CONTAINING PROTEIN 1, MITOCHONDRIAL"/>
    <property type="match status" value="1"/>
</dbReference>
<evidence type="ECO:0000313" key="6">
    <source>
        <dbReference type="Proteomes" id="UP000814385"/>
    </source>
</evidence>
<dbReference type="PANTHER" id="PTHR13932">
    <property type="entry name" value="COPROPORPHYRINIGEN III OXIDASE"/>
    <property type="match status" value="1"/>
</dbReference>
<dbReference type="InterPro" id="IPR007197">
    <property type="entry name" value="rSAM"/>
</dbReference>
<accession>A0ABS9P611</accession>
<keyword evidence="2" id="KW-0411">Iron-sulfur</keyword>
<dbReference type="SFLD" id="SFLDS00029">
    <property type="entry name" value="Radical_SAM"/>
    <property type="match status" value="1"/>
</dbReference>